<evidence type="ECO:0000313" key="3">
    <source>
        <dbReference type="Proteomes" id="UP000825729"/>
    </source>
</evidence>
<protein>
    <submittedName>
        <fullName evidence="2">Uncharacterized protein</fullName>
    </submittedName>
</protein>
<feature type="region of interest" description="Disordered" evidence="1">
    <location>
        <begin position="18"/>
        <end position="41"/>
    </location>
</feature>
<keyword evidence="3" id="KW-1185">Reference proteome</keyword>
<evidence type="ECO:0000313" key="2">
    <source>
        <dbReference type="EMBL" id="KAG9459591.1"/>
    </source>
</evidence>
<reference evidence="2 3" key="1">
    <citation type="submission" date="2021-07" db="EMBL/GenBank/DDBJ databases">
        <title>The Aristolochia fimbriata genome: insights into angiosperm evolution, floral development and chemical biosynthesis.</title>
        <authorList>
            <person name="Jiao Y."/>
        </authorList>
    </citation>
    <scope>NUCLEOTIDE SEQUENCE [LARGE SCALE GENOMIC DNA]</scope>
    <source>
        <strain evidence="2">IBCAS-2021</strain>
        <tissue evidence="2">Leaf</tissue>
    </source>
</reference>
<accession>A0AAV7FFI6</accession>
<sequence length="103" mass="11545">MDKNIREGQNLSLSYISLATNDDEKPQTHRRTRHCTTDPSRAFRSHTLPLRMAFVVDGAMNGIRWGGRNSEDTMQACSRSAEEYCRGEKEAIDGTTSADDGHI</sequence>
<evidence type="ECO:0000256" key="1">
    <source>
        <dbReference type="SAM" id="MobiDB-lite"/>
    </source>
</evidence>
<dbReference type="EMBL" id="JAINDJ010000002">
    <property type="protein sequence ID" value="KAG9459591.1"/>
    <property type="molecule type" value="Genomic_DNA"/>
</dbReference>
<name>A0AAV7FFI6_ARIFI</name>
<comment type="caution">
    <text evidence="2">The sequence shown here is derived from an EMBL/GenBank/DDBJ whole genome shotgun (WGS) entry which is preliminary data.</text>
</comment>
<organism evidence="2 3">
    <name type="scientific">Aristolochia fimbriata</name>
    <name type="common">White veined hardy Dutchman's pipe vine</name>
    <dbReference type="NCBI Taxonomy" id="158543"/>
    <lineage>
        <taxon>Eukaryota</taxon>
        <taxon>Viridiplantae</taxon>
        <taxon>Streptophyta</taxon>
        <taxon>Embryophyta</taxon>
        <taxon>Tracheophyta</taxon>
        <taxon>Spermatophyta</taxon>
        <taxon>Magnoliopsida</taxon>
        <taxon>Magnoliidae</taxon>
        <taxon>Piperales</taxon>
        <taxon>Aristolochiaceae</taxon>
        <taxon>Aristolochia</taxon>
    </lineage>
</organism>
<gene>
    <name evidence="2" type="ORF">H6P81_004099</name>
</gene>
<dbReference type="Proteomes" id="UP000825729">
    <property type="component" value="Unassembled WGS sequence"/>
</dbReference>
<dbReference type="AlphaFoldDB" id="A0AAV7FFI6"/>
<proteinExistence type="predicted"/>